<reference evidence="2 3" key="1">
    <citation type="journal article" date="2016" name="BMC Genomics">
        <title>A novel strain of cynomolgus macaque cytomegalovirus: implications for host-virus co-evolution.</title>
        <authorList>
            <person name="Russell J.N."/>
            <person name="Marsh A.K."/>
            <person name="Willer D.O."/>
            <person name="Ambagala A.P."/>
            <person name="Dzamba M."/>
            <person name="Chan J.K."/>
            <person name="Pilon R."/>
            <person name="Fournier J."/>
            <person name="Brudno M."/>
            <person name="Antony J.M."/>
            <person name="Sandstrom P."/>
            <person name="Evans B.J."/>
            <person name="MacDonald K.S."/>
        </authorList>
    </citation>
    <scope>NUCLEOTIDE SEQUENCE [LARGE SCALE GENOMIC DNA]</scope>
    <source>
        <strain evidence="2">Mauritius</strain>
    </source>
</reference>
<accession>A0A0K1H086</accession>
<gene>
    <name evidence="2" type="primary">CyUS26</name>
</gene>
<evidence type="ECO:0000256" key="1">
    <source>
        <dbReference type="SAM" id="MobiDB-lite"/>
    </source>
</evidence>
<evidence type="ECO:0000313" key="3">
    <source>
        <dbReference type="Proteomes" id="UP000118435"/>
    </source>
</evidence>
<dbReference type="Proteomes" id="UP000118435">
    <property type="component" value="Segment"/>
</dbReference>
<feature type="region of interest" description="Disordered" evidence="1">
    <location>
        <begin position="474"/>
        <end position="493"/>
    </location>
</feature>
<organism evidence="2 3">
    <name type="scientific">Cynomolgus macaque cytomegalovirus strain Mauritius</name>
    <dbReference type="NCBI Taxonomy" id="1690255"/>
    <lineage>
        <taxon>Viruses</taxon>
        <taxon>Duplodnaviria</taxon>
        <taxon>Heunggongvirae</taxon>
        <taxon>Peploviricota</taxon>
        <taxon>Herviviricetes</taxon>
        <taxon>Herpesvirales</taxon>
        <taxon>Orthoherpesviridae</taxon>
        <taxon>Betaherpesvirinae</taxon>
        <taxon>Cytomegalovirus</taxon>
        <taxon>Cytomegalovirus macacinebeta3</taxon>
    </lineage>
</organism>
<feature type="region of interest" description="Disordered" evidence="1">
    <location>
        <begin position="524"/>
        <end position="557"/>
    </location>
</feature>
<dbReference type="EMBL" id="KP796148">
    <property type="protein sequence ID" value="AKT72659.1"/>
    <property type="molecule type" value="Genomic_DNA"/>
</dbReference>
<dbReference type="Pfam" id="PF02393">
    <property type="entry name" value="US22"/>
    <property type="match status" value="2"/>
</dbReference>
<evidence type="ECO:0000313" key="2">
    <source>
        <dbReference type="EMBL" id="AKT72659.1"/>
    </source>
</evidence>
<protein>
    <submittedName>
        <fullName evidence="2">Protein US26</fullName>
    </submittedName>
</protein>
<feature type="compositionally biased region" description="Acidic residues" evidence="1">
    <location>
        <begin position="544"/>
        <end position="557"/>
    </location>
</feature>
<sequence>MLRQSYRYASGPAVRRTLGALKDLFSHQESQSSLRILVSLKAECRVSVPISAPPGWRMVFATFPSVFGEDTPCQGPGSPWSKLICCEEPLEVLGVLQYWPGRRNEDDGDSSDEDSEDEYCDDSCLYVDDLLPPSKSKRVVLMGRYESLWVLDRDQNVLYFLASGLDDFARHGLLHCESIYSGKFRMPMLTTQPDDVISHLRMNDYSLCQLQRAMARYRGQCIPLRTPGEMTRPMLICAEADDLKSCWPFLCMDNLMFEKLMQFFKDRLCCGVLIFGVVGEVLPSGVFHAEWVILMDAFGELFYFDVYRRDVWRLADDIDSLLTMGLLKIYQAGRRFSLALSDAERLEMPPHCPHRTYQFWDRYLYMDRGMGHKHQETRFQWLVRRDRFCRLNPGGCYSRNSHHEVSGAADGSWEPHVRCDFPQATEVEAAHNFWRRLSDYVHSKEVKQGVRCYSIWNQMNPVLERAIVNLRQSMSAEGHASEPESASAPNDAKPAMLYKKPQVPESDDDDLLEIDGGGARVQAACLSSPSRSVETDARPPTDSSSEEGGDEDGGEDVTCDYYTQVLINRAAKAAILEGCPYPRPAVPRPGSYLPPWL</sequence>
<proteinExistence type="predicted"/>
<dbReference type="InterPro" id="IPR003360">
    <property type="entry name" value="US22-like"/>
</dbReference>
<name>A0A0K1H086_9BETA</name>